<organism evidence="2">
    <name type="scientific">Woronichinia naegeliana WA131</name>
    <dbReference type="NCBI Taxonomy" id="2824559"/>
    <lineage>
        <taxon>Bacteria</taxon>
        <taxon>Bacillati</taxon>
        <taxon>Cyanobacteriota</taxon>
        <taxon>Cyanophyceae</taxon>
        <taxon>Synechococcales</taxon>
        <taxon>Coelosphaeriaceae</taxon>
        <taxon>Woronichinia</taxon>
    </lineage>
</organism>
<dbReference type="Proteomes" id="UP001065613">
    <property type="component" value="Chromosome"/>
</dbReference>
<reference evidence="2" key="1">
    <citation type="submission" date="2021-04" db="EMBL/GenBank/DDBJ databases">
        <title>Genome sequence of Woronichinia naegeliana from Washington state freshwater lake bloom.</title>
        <authorList>
            <person name="Dreher T.W."/>
        </authorList>
    </citation>
    <scope>NUCLEOTIDE SEQUENCE</scope>
    <source>
        <strain evidence="2">WA131</strain>
    </source>
</reference>
<dbReference type="KEGG" id="wna:KA717_35445"/>
<evidence type="ECO:0000313" key="2">
    <source>
        <dbReference type="EMBL" id="UXE60734.1"/>
    </source>
</evidence>
<dbReference type="Pfam" id="PF07676">
    <property type="entry name" value="PD40"/>
    <property type="match status" value="2"/>
</dbReference>
<proteinExistence type="inferred from homology"/>
<protein>
    <submittedName>
        <fullName evidence="2">Tol biopolymer transporter periplasmic protein</fullName>
    </submittedName>
</protein>
<evidence type="ECO:0000256" key="1">
    <source>
        <dbReference type="ARBA" id="ARBA00009820"/>
    </source>
</evidence>
<accession>A0A977KVL7</accession>
<dbReference type="AlphaFoldDB" id="A0A977KVL7"/>
<dbReference type="InterPro" id="IPR011042">
    <property type="entry name" value="6-blade_b-propeller_TolB-like"/>
</dbReference>
<dbReference type="Gene3D" id="2.120.10.30">
    <property type="entry name" value="TolB, C-terminal domain"/>
    <property type="match status" value="1"/>
</dbReference>
<dbReference type="PANTHER" id="PTHR36842">
    <property type="entry name" value="PROTEIN TOLB HOMOLOG"/>
    <property type="match status" value="1"/>
</dbReference>
<dbReference type="PROSITE" id="PS51257">
    <property type="entry name" value="PROKAR_LIPOPROTEIN"/>
    <property type="match status" value="1"/>
</dbReference>
<dbReference type="InterPro" id="IPR011659">
    <property type="entry name" value="WD40"/>
</dbReference>
<sequence length="171" mass="19153">MKQITPWAIAYLTLNLLTACGGYPRYLNFPFDSGGRGLNSPAEELTPQIASPYVVFVSDRNSSQAVYLFDTQRRRLVDLPGLNSLNEIASHPAITEDGRYIVFSASRQGKSDIYLYDRETQQKRNLSESLNFETRNPTISADGDRIAFEVAQNGQWDIMVVDRSGAVLNNL</sequence>
<comment type="similarity">
    <text evidence="1">Belongs to the TolB family.</text>
</comment>
<name>A0A977KVL7_9CYAN</name>
<gene>
    <name evidence="2" type="ORF">KA717_35445</name>
</gene>
<dbReference type="EMBL" id="CP073041">
    <property type="protein sequence ID" value="UXE60734.1"/>
    <property type="molecule type" value="Genomic_DNA"/>
</dbReference>
<dbReference type="SUPFAM" id="SSF69304">
    <property type="entry name" value="Tricorn protease N-terminal domain"/>
    <property type="match status" value="1"/>
</dbReference>
<dbReference type="PANTHER" id="PTHR36842:SF1">
    <property type="entry name" value="PROTEIN TOLB"/>
    <property type="match status" value="1"/>
</dbReference>